<comment type="caution">
    <text evidence="4">The sequence shown here is derived from an EMBL/GenBank/DDBJ whole genome shotgun (WGS) entry which is preliminary data.</text>
</comment>
<dbReference type="PROSITE" id="PS00636">
    <property type="entry name" value="DNAJ_1"/>
    <property type="match status" value="1"/>
</dbReference>
<dbReference type="OMA" id="QAYKLKA"/>
<dbReference type="PANTHER" id="PTHR24074">
    <property type="entry name" value="CO-CHAPERONE PROTEIN DJLA"/>
    <property type="match status" value="1"/>
</dbReference>
<organism evidence="4 5">
    <name type="scientific">Dactylellina haptotyla (strain CBS 200.50)</name>
    <name type="common">Nematode-trapping fungus</name>
    <name type="synonym">Monacrosporium haptotylum</name>
    <dbReference type="NCBI Taxonomy" id="1284197"/>
    <lineage>
        <taxon>Eukaryota</taxon>
        <taxon>Fungi</taxon>
        <taxon>Dikarya</taxon>
        <taxon>Ascomycota</taxon>
        <taxon>Pezizomycotina</taxon>
        <taxon>Orbiliomycetes</taxon>
        <taxon>Orbiliales</taxon>
        <taxon>Orbiliaceae</taxon>
        <taxon>Dactylellina</taxon>
    </lineage>
</organism>
<dbReference type="SUPFAM" id="SSF46565">
    <property type="entry name" value="Chaperone J-domain"/>
    <property type="match status" value="1"/>
</dbReference>
<feature type="coiled-coil region" evidence="1">
    <location>
        <begin position="139"/>
        <end position="166"/>
    </location>
</feature>
<dbReference type="Gene3D" id="1.10.287.110">
    <property type="entry name" value="DnaJ domain"/>
    <property type="match status" value="1"/>
</dbReference>
<dbReference type="EMBL" id="AQGS01000631">
    <property type="protein sequence ID" value="EPS37582.1"/>
    <property type="molecule type" value="Genomic_DNA"/>
</dbReference>
<accession>S8BQQ6</accession>
<evidence type="ECO:0000256" key="2">
    <source>
        <dbReference type="SAM" id="MobiDB-lite"/>
    </source>
</evidence>
<dbReference type="InterPro" id="IPR036869">
    <property type="entry name" value="J_dom_sf"/>
</dbReference>
<feature type="region of interest" description="Disordered" evidence="2">
    <location>
        <begin position="242"/>
        <end position="423"/>
    </location>
</feature>
<feature type="compositionally biased region" description="Basic and acidic residues" evidence="2">
    <location>
        <begin position="242"/>
        <end position="398"/>
    </location>
</feature>
<keyword evidence="1" id="KW-0175">Coiled coil</keyword>
<dbReference type="InterPro" id="IPR050817">
    <property type="entry name" value="DjlA_DnaK_co-chaperone"/>
</dbReference>
<dbReference type="SMART" id="SM00271">
    <property type="entry name" value="DnaJ"/>
    <property type="match status" value="1"/>
</dbReference>
<evidence type="ECO:0000313" key="5">
    <source>
        <dbReference type="Proteomes" id="UP000015100"/>
    </source>
</evidence>
<reference evidence="4 5" key="1">
    <citation type="journal article" date="2013" name="PLoS Genet.">
        <title>Genomic mechanisms accounting for the adaptation to parasitism in nematode-trapping fungi.</title>
        <authorList>
            <person name="Meerupati T."/>
            <person name="Andersson K.M."/>
            <person name="Friman E."/>
            <person name="Kumar D."/>
            <person name="Tunlid A."/>
            <person name="Ahren D."/>
        </authorList>
    </citation>
    <scope>NUCLEOTIDE SEQUENCE [LARGE SCALE GENOMIC DNA]</scope>
    <source>
        <strain evidence="4 5">CBS 200.50</strain>
    </source>
</reference>
<name>S8BQQ6_DACHA</name>
<proteinExistence type="predicted"/>
<gene>
    <name evidence="4" type="ORF">H072_8716</name>
</gene>
<dbReference type="Pfam" id="PF00226">
    <property type="entry name" value="DnaJ"/>
    <property type="match status" value="1"/>
</dbReference>
<dbReference type="STRING" id="1284197.S8BQQ6"/>
<reference evidence="5" key="2">
    <citation type="submission" date="2013-04" db="EMBL/GenBank/DDBJ databases">
        <title>Genomic mechanisms accounting for the adaptation to parasitism in nematode-trapping fungi.</title>
        <authorList>
            <person name="Ahren D.G."/>
        </authorList>
    </citation>
    <scope>NUCLEOTIDE SEQUENCE [LARGE SCALE GENOMIC DNA]</scope>
    <source>
        <strain evidence="5">CBS 200.50</strain>
    </source>
</reference>
<keyword evidence="5" id="KW-1185">Reference proteome</keyword>
<dbReference type="HOGENOM" id="CLU_574937_0_0_1"/>
<evidence type="ECO:0000256" key="1">
    <source>
        <dbReference type="SAM" id="Coils"/>
    </source>
</evidence>
<dbReference type="OrthoDB" id="10250354at2759"/>
<feature type="compositionally biased region" description="Basic residues" evidence="2">
    <location>
        <begin position="407"/>
        <end position="416"/>
    </location>
</feature>
<protein>
    <recommendedName>
        <fullName evidence="3">J domain-containing protein</fullName>
    </recommendedName>
</protein>
<dbReference type="InterPro" id="IPR018253">
    <property type="entry name" value="DnaJ_domain_CS"/>
</dbReference>
<dbReference type="PROSITE" id="PS50076">
    <property type="entry name" value="DNAJ_2"/>
    <property type="match status" value="1"/>
</dbReference>
<evidence type="ECO:0000259" key="3">
    <source>
        <dbReference type="PROSITE" id="PS50076"/>
    </source>
</evidence>
<evidence type="ECO:0000313" key="4">
    <source>
        <dbReference type="EMBL" id="EPS37582.1"/>
    </source>
</evidence>
<dbReference type="Proteomes" id="UP000015100">
    <property type="component" value="Unassembled WGS sequence"/>
</dbReference>
<sequence length="475" mass="56631">MATQNHYSILSLSISATADEIRRAYKTKALETHPDKNGSSKAAKEAFQKVQAAYECLSDPVKKTVYDRLHRVYFSSAANNASGTNSYNSKPGGTAYSSYGPNYTYSTLAEVAAEEERLRVKRQAHNARKSNLDWQKSLFKSKRDKIAEYERQIARANDEIQKREQDRKAKMTRTWLGSMLWGEVVLTEAENDEKAKQDLESLQSIASLRVKIAKLEAETKGENENEKGLKEWEKQAEILRKEEYDHNIKKARHTAQEEAAARRRAEELARQAKEKAEKERQEALRKAREEQERQQKEEREEWEKKRREYEEQERKPREERERLHRERQQREREQRETREKEKREREQRVKEHQEYYRQWKEQQERDYREREQREHRQEQIRLDAEKRLRESQRQEAQPRDSTSQKSRAPRPNRGKTKPPATHVVCSHKKYWKKIEVSSENCSQCGRHFKAFVFQCPECLTRACSTCRDQLKGKKR</sequence>
<dbReference type="CDD" id="cd06257">
    <property type="entry name" value="DnaJ"/>
    <property type="match status" value="1"/>
</dbReference>
<dbReference type="AlphaFoldDB" id="S8BQQ6"/>
<dbReference type="InterPro" id="IPR001623">
    <property type="entry name" value="DnaJ_domain"/>
</dbReference>
<dbReference type="eggNOG" id="KOG0714">
    <property type="taxonomic scope" value="Eukaryota"/>
</dbReference>
<feature type="domain" description="J" evidence="3">
    <location>
        <begin position="5"/>
        <end position="70"/>
    </location>
</feature>
<dbReference type="PRINTS" id="PR00625">
    <property type="entry name" value="JDOMAIN"/>
</dbReference>